<dbReference type="GO" id="GO:0004784">
    <property type="term" value="F:superoxide dismutase activity"/>
    <property type="evidence" value="ECO:0007669"/>
    <property type="project" value="UniProtKB-EC"/>
</dbReference>
<dbReference type="GO" id="GO:0005737">
    <property type="term" value="C:cytoplasm"/>
    <property type="evidence" value="ECO:0007669"/>
    <property type="project" value="TreeGrafter"/>
</dbReference>
<dbReference type="PROSITE" id="PS51257">
    <property type="entry name" value="PROKAR_LIPOPROTEIN"/>
    <property type="match status" value="1"/>
</dbReference>
<name>A0AAJ1V8B1_9FLAO</name>
<feature type="domain" description="Manganese/iron superoxide dismutase C-terminal" evidence="8">
    <location>
        <begin position="148"/>
        <end position="253"/>
    </location>
</feature>
<feature type="domain" description="Manganese/iron superoxide dismutase N-terminal" evidence="7">
    <location>
        <begin position="59"/>
        <end position="141"/>
    </location>
</feature>
<feature type="binding site" evidence="5">
    <location>
        <position position="83"/>
    </location>
    <ligand>
        <name>Mn(2+)</name>
        <dbReference type="ChEBI" id="CHEBI:29035"/>
    </ligand>
</feature>
<dbReference type="PANTHER" id="PTHR43595:SF2">
    <property type="entry name" value="SMALL RIBOSOMAL SUBUNIT PROTEIN MS42"/>
    <property type="match status" value="1"/>
</dbReference>
<proteinExistence type="inferred from homology"/>
<dbReference type="PANTHER" id="PTHR43595">
    <property type="entry name" value="37S RIBOSOMAL PROTEIN S26, MITOCHONDRIAL"/>
    <property type="match status" value="1"/>
</dbReference>
<comment type="function">
    <text evidence="6">Destroys radicals which are normally produced within the cells and which are toxic to biological systems.</text>
</comment>
<reference evidence="9" key="2">
    <citation type="journal article" date="2022" name="Sci. Total Environ.">
        <title>Prevalence, transmission, and molecular epidemiology of tet(X)-positive bacteria among humans, animals, and environmental niches in China: An epidemiological, and genomic-based study.</title>
        <authorList>
            <person name="Dong N."/>
            <person name="Zeng Y."/>
            <person name="Cai C."/>
            <person name="Sun C."/>
            <person name="Lu J."/>
            <person name="Liu C."/>
            <person name="Zhou H."/>
            <person name="Sun Q."/>
            <person name="Shu L."/>
            <person name="Wang H."/>
            <person name="Wang Y."/>
            <person name="Wang S."/>
            <person name="Wu C."/>
            <person name="Chan E.W."/>
            <person name="Chen G."/>
            <person name="Shen Z."/>
            <person name="Chen S."/>
            <person name="Zhang R."/>
        </authorList>
    </citation>
    <scope>NUCLEOTIDE SEQUENCE</scope>
    <source>
        <strain evidence="9">R655-4</strain>
    </source>
</reference>
<dbReference type="GeneID" id="84650434"/>
<sequence>MKKGIFLMSVLGVLFFVQSCETKKENTDSTKEEVVQKDTVQSTESVGNPTDVKADPGTFQIKPLKYGYDELKEYIDAKTMEVHFSKHYLGYINKMNTALKEANIKSNDIVDILKKMDMNNAALRNNAGGYYNHMLYFDIMSPTPQKAPTGELKTKIDATFGSTEELLKQLDEAGAKRFGSGWAWLVVKEDGSLAVTSTANQDNPLMPGAEVAGMPILGIDVWEHAYYLKYQNKRDDYLKAFNNVLDWKQVEENYKKAK</sequence>
<dbReference type="EMBL" id="JACAGJ010000004">
    <property type="protein sequence ID" value="MDM1072782.1"/>
    <property type="molecule type" value="Genomic_DNA"/>
</dbReference>
<gene>
    <name evidence="9" type="ORF">HX001_09785</name>
</gene>
<dbReference type="InterPro" id="IPR019832">
    <property type="entry name" value="Mn/Fe_SOD_C"/>
</dbReference>
<reference evidence="9" key="1">
    <citation type="submission" date="2020-06" db="EMBL/GenBank/DDBJ databases">
        <authorList>
            <person name="Dong N."/>
        </authorList>
    </citation>
    <scope>NUCLEOTIDE SEQUENCE</scope>
    <source>
        <strain evidence="9">R655-4</strain>
    </source>
</reference>
<accession>A0AAJ1V8B1</accession>
<dbReference type="PIRSF" id="PIRSF000349">
    <property type="entry name" value="SODismutase"/>
    <property type="match status" value="1"/>
</dbReference>
<dbReference type="EC" id="1.15.1.1" evidence="2 6"/>
<dbReference type="InterPro" id="IPR036314">
    <property type="entry name" value="SOD_C_sf"/>
</dbReference>
<comment type="caution">
    <text evidence="9">The sequence shown here is derived from an EMBL/GenBank/DDBJ whole genome shotgun (WGS) entry which is preliminary data.</text>
</comment>
<dbReference type="SUPFAM" id="SSF46609">
    <property type="entry name" value="Fe,Mn superoxide dismutase (SOD), N-terminal domain"/>
    <property type="match status" value="1"/>
</dbReference>
<comment type="similarity">
    <text evidence="1 6">Belongs to the iron/manganese superoxide dismutase family.</text>
</comment>
<protein>
    <recommendedName>
        <fullName evidence="2 6">Superoxide dismutase</fullName>
        <ecNumber evidence="2 6">1.15.1.1</ecNumber>
    </recommendedName>
</protein>
<evidence type="ECO:0000259" key="8">
    <source>
        <dbReference type="Pfam" id="PF02777"/>
    </source>
</evidence>
<dbReference type="FunFam" id="3.55.40.20:FF:000001">
    <property type="entry name" value="Superoxide dismutase"/>
    <property type="match status" value="1"/>
</dbReference>
<evidence type="ECO:0000256" key="1">
    <source>
        <dbReference type="ARBA" id="ARBA00008714"/>
    </source>
</evidence>
<dbReference type="SUPFAM" id="SSF54719">
    <property type="entry name" value="Fe,Mn superoxide dismutase (SOD), C-terminal domain"/>
    <property type="match status" value="1"/>
</dbReference>
<dbReference type="Pfam" id="PF00081">
    <property type="entry name" value="Sod_Fe_N"/>
    <property type="match status" value="1"/>
</dbReference>
<dbReference type="Gene3D" id="1.10.287.990">
    <property type="entry name" value="Fe,Mn superoxide dismutase (SOD) domain"/>
    <property type="match status" value="1"/>
</dbReference>
<evidence type="ECO:0000256" key="6">
    <source>
        <dbReference type="RuleBase" id="RU000414"/>
    </source>
</evidence>
<feature type="binding site" evidence="5">
    <location>
        <position position="224"/>
    </location>
    <ligand>
        <name>Mn(2+)</name>
        <dbReference type="ChEBI" id="CHEBI:29035"/>
    </ligand>
</feature>
<feature type="binding site" evidence="5">
    <location>
        <position position="220"/>
    </location>
    <ligand>
        <name>Mn(2+)</name>
        <dbReference type="ChEBI" id="CHEBI:29035"/>
    </ligand>
</feature>
<dbReference type="PRINTS" id="PR01703">
    <property type="entry name" value="MNSODISMTASE"/>
</dbReference>
<comment type="catalytic activity">
    <reaction evidence="6">
        <text>2 superoxide + 2 H(+) = H2O2 + O2</text>
        <dbReference type="Rhea" id="RHEA:20696"/>
        <dbReference type="ChEBI" id="CHEBI:15378"/>
        <dbReference type="ChEBI" id="CHEBI:15379"/>
        <dbReference type="ChEBI" id="CHEBI:16240"/>
        <dbReference type="ChEBI" id="CHEBI:18421"/>
        <dbReference type="EC" id="1.15.1.1"/>
    </reaction>
</comment>
<keyword evidence="3 5" id="KW-0479">Metal-binding</keyword>
<dbReference type="AlphaFoldDB" id="A0AAJ1V8B1"/>
<dbReference type="PROSITE" id="PS00088">
    <property type="entry name" value="SOD_MN"/>
    <property type="match status" value="1"/>
</dbReference>
<dbReference type="Gene3D" id="3.55.40.20">
    <property type="entry name" value="Iron/manganese superoxide dismutase, C-terminal domain"/>
    <property type="match status" value="1"/>
</dbReference>
<dbReference type="GO" id="GO:0046872">
    <property type="term" value="F:metal ion binding"/>
    <property type="evidence" value="ECO:0007669"/>
    <property type="project" value="UniProtKB-KW"/>
</dbReference>
<feature type="binding site" evidence="5">
    <location>
        <position position="133"/>
    </location>
    <ligand>
        <name>Mn(2+)</name>
        <dbReference type="ChEBI" id="CHEBI:29035"/>
    </ligand>
</feature>
<dbReference type="RefSeq" id="WP_026357558.1">
    <property type="nucleotide sequence ID" value="NZ_CAUPYU010000002.1"/>
</dbReference>
<organism evidence="9 10">
    <name type="scientific">Empedobacter brevis</name>
    <dbReference type="NCBI Taxonomy" id="247"/>
    <lineage>
        <taxon>Bacteria</taxon>
        <taxon>Pseudomonadati</taxon>
        <taxon>Bacteroidota</taxon>
        <taxon>Flavobacteriia</taxon>
        <taxon>Flavobacteriales</taxon>
        <taxon>Weeksellaceae</taxon>
        <taxon>Empedobacter</taxon>
    </lineage>
</organism>
<evidence type="ECO:0000256" key="2">
    <source>
        <dbReference type="ARBA" id="ARBA00012682"/>
    </source>
</evidence>
<dbReference type="InterPro" id="IPR019831">
    <property type="entry name" value="Mn/Fe_SOD_N"/>
</dbReference>
<dbReference type="InterPro" id="IPR019833">
    <property type="entry name" value="Mn/Fe_SOD_BS"/>
</dbReference>
<evidence type="ECO:0000256" key="4">
    <source>
        <dbReference type="ARBA" id="ARBA00023002"/>
    </source>
</evidence>
<dbReference type="Proteomes" id="UP001170959">
    <property type="component" value="Unassembled WGS sequence"/>
</dbReference>
<evidence type="ECO:0000313" key="9">
    <source>
        <dbReference type="EMBL" id="MDM1072782.1"/>
    </source>
</evidence>
<evidence type="ECO:0000259" key="7">
    <source>
        <dbReference type="Pfam" id="PF00081"/>
    </source>
</evidence>
<dbReference type="Pfam" id="PF02777">
    <property type="entry name" value="Sod_Fe_C"/>
    <property type="match status" value="1"/>
</dbReference>
<evidence type="ECO:0000313" key="10">
    <source>
        <dbReference type="Proteomes" id="UP001170959"/>
    </source>
</evidence>
<evidence type="ECO:0000256" key="5">
    <source>
        <dbReference type="PIRSR" id="PIRSR000349-1"/>
    </source>
</evidence>
<dbReference type="InterPro" id="IPR036324">
    <property type="entry name" value="Mn/Fe_SOD_N_sf"/>
</dbReference>
<keyword evidence="4 6" id="KW-0560">Oxidoreductase</keyword>
<dbReference type="InterPro" id="IPR001189">
    <property type="entry name" value="Mn/Fe_SOD"/>
</dbReference>
<evidence type="ECO:0000256" key="3">
    <source>
        <dbReference type="ARBA" id="ARBA00022723"/>
    </source>
</evidence>